<dbReference type="GO" id="GO:0003729">
    <property type="term" value="F:mRNA binding"/>
    <property type="evidence" value="ECO:0007669"/>
    <property type="project" value="InterPro"/>
</dbReference>
<comment type="similarity">
    <text evidence="1">Belongs to the HicA mRNA interferase family.</text>
</comment>
<protein>
    <submittedName>
        <fullName evidence="8">Type II toxin-antitoxin system HicA family toxin</fullName>
    </submittedName>
</protein>
<reference evidence="9 10" key="1">
    <citation type="submission" date="2019-05" db="EMBL/GenBank/DDBJ databases">
        <title>Pseudomonas edaphica sp. nov., isolated from rhizospheric soil of Cistus ladanifer L. in Spain.</title>
        <authorList>
            <person name="Peix A."/>
        </authorList>
    </citation>
    <scope>NUCLEOTIDE SEQUENCE [LARGE SCALE GENOMIC DNA]</scope>
    <source>
        <strain evidence="9 10">RD25</strain>
    </source>
</reference>
<keyword evidence="7" id="KW-0346">Stress response</keyword>
<proteinExistence type="inferred from homology"/>
<dbReference type="Gene3D" id="3.30.920.30">
    <property type="entry name" value="Hypothetical protein"/>
    <property type="match status" value="1"/>
</dbReference>
<evidence type="ECO:0000256" key="5">
    <source>
        <dbReference type="ARBA" id="ARBA00022801"/>
    </source>
</evidence>
<keyword evidence="10" id="KW-1185">Reference proteome</keyword>
<gene>
    <name evidence="9" type="ORF">FEM54_26490</name>
    <name evidence="8" type="ORF">HX797_22280</name>
</gene>
<dbReference type="GO" id="GO:0016787">
    <property type="term" value="F:hydrolase activity"/>
    <property type="evidence" value="ECO:0007669"/>
    <property type="project" value="UniProtKB-KW"/>
</dbReference>
<evidence type="ECO:0000256" key="3">
    <source>
        <dbReference type="ARBA" id="ARBA00022722"/>
    </source>
</evidence>
<reference evidence="8 11" key="2">
    <citation type="submission" date="2020-04" db="EMBL/GenBank/DDBJ databases">
        <title>Molecular characterization of pseudomonads from Agaricus bisporus reveal novel blotch 2 pathogens in Western Europe.</title>
        <authorList>
            <person name="Taparia T."/>
            <person name="Krijger M."/>
            <person name="Haynes E."/>
            <person name="Elpinstone J.G."/>
            <person name="Noble R."/>
            <person name="Van Der Wolf J."/>
        </authorList>
    </citation>
    <scope>NUCLEOTIDE SEQUENCE [LARGE SCALE GENOMIC DNA]</scope>
    <source>
        <strain evidence="8 11">B7002</strain>
    </source>
</reference>
<keyword evidence="6" id="KW-0694">RNA-binding</keyword>
<sequence>MRRLFYRCVLCVYKHPEKRGRVTVPHPKSEIAKGTLHSIFKSAGLNCRA</sequence>
<keyword evidence="3" id="KW-0540">Nuclease</keyword>
<keyword evidence="2" id="KW-1277">Toxin-antitoxin system</keyword>
<dbReference type="AlphaFoldDB" id="A0A5R8QRL6"/>
<keyword evidence="5" id="KW-0378">Hydrolase</keyword>
<evidence type="ECO:0000256" key="4">
    <source>
        <dbReference type="ARBA" id="ARBA00022759"/>
    </source>
</evidence>
<dbReference type="InterPro" id="IPR038570">
    <property type="entry name" value="HicA_sf"/>
</dbReference>
<organism evidence="8 11">
    <name type="scientific">Pseudomonas edaphica</name>
    <dbReference type="NCBI Taxonomy" id="2006980"/>
    <lineage>
        <taxon>Bacteria</taxon>
        <taxon>Pseudomonadati</taxon>
        <taxon>Pseudomonadota</taxon>
        <taxon>Gammaproteobacteria</taxon>
        <taxon>Pseudomonadales</taxon>
        <taxon>Pseudomonadaceae</taxon>
        <taxon>Pseudomonas</taxon>
    </lineage>
</organism>
<evidence type="ECO:0000313" key="9">
    <source>
        <dbReference type="EMBL" id="TLG88417.1"/>
    </source>
</evidence>
<dbReference type="GO" id="GO:0004519">
    <property type="term" value="F:endonuclease activity"/>
    <property type="evidence" value="ECO:0007669"/>
    <property type="project" value="UniProtKB-KW"/>
</dbReference>
<dbReference type="EMBL" id="VBVZ01000562">
    <property type="protein sequence ID" value="TLG88417.1"/>
    <property type="molecule type" value="Genomic_DNA"/>
</dbReference>
<accession>A0A5R8QRL6</accession>
<dbReference type="EMBL" id="JACAOZ010000025">
    <property type="protein sequence ID" value="NVZ59001.1"/>
    <property type="molecule type" value="Genomic_DNA"/>
</dbReference>
<dbReference type="InterPro" id="IPR012933">
    <property type="entry name" value="HicA_mRNA_interferase"/>
</dbReference>
<dbReference type="Proteomes" id="UP000304941">
    <property type="component" value="Unassembled WGS sequence"/>
</dbReference>
<dbReference type="Proteomes" id="UP000560470">
    <property type="component" value="Unassembled WGS sequence"/>
</dbReference>
<evidence type="ECO:0000256" key="6">
    <source>
        <dbReference type="ARBA" id="ARBA00022884"/>
    </source>
</evidence>
<dbReference type="SUPFAM" id="SSF54786">
    <property type="entry name" value="YcfA/nrd intein domain"/>
    <property type="match status" value="1"/>
</dbReference>
<evidence type="ECO:0000256" key="7">
    <source>
        <dbReference type="ARBA" id="ARBA00023016"/>
    </source>
</evidence>
<evidence type="ECO:0000313" key="10">
    <source>
        <dbReference type="Proteomes" id="UP000304941"/>
    </source>
</evidence>
<evidence type="ECO:0000313" key="11">
    <source>
        <dbReference type="Proteomes" id="UP000560470"/>
    </source>
</evidence>
<comment type="caution">
    <text evidence="8">The sequence shown here is derived from an EMBL/GenBank/DDBJ whole genome shotgun (WGS) entry which is preliminary data.</text>
</comment>
<evidence type="ECO:0000256" key="1">
    <source>
        <dbReference type="ARBA" id="ARBA00006620"/>
    </source>
</evidence>
<name>A0A5R8QRL6_9PSED</name>
<evidence type="ECO:0000313" key="8">
    <source>
        <dbReference type="EMBL" id="NVZ59001.1"/>
    </source>
</evidence>
<dbReference type="Pfam" id="PF07927">
    <property type="entry name" value="HicA_toxin"/>
    <property type="match status" value="1"/>
</dbReference>
<evidence type="ECO:0000256" key="2">
    <source>
        <dbReference type="ARBA" id="ARBA00022649"/>
    </source>
</evidence>
<keyword evidence="4" id="KW-0255">Endonuclease</keyword>